<evidence type="ECO:0000313" key="2">
    <source>
        <dbReference type="Proteomes" id="UP001499910"/>
    </source>
</evidence>
<sequence>MARDVVMRSIEDGAAQRCVDLIRLASGDWAFVECRRDPEDGHGWRRVAAPSGGGASEAEALAAARRAVAWLAEEDRA</sequence>
<proteinExistence type="predicted"/>
<gene>
    <name evidence="1" type="ORF">GCM10023209_17400</name>
</gene>
<evidence type="ECO:0000313" key="1">
    <source>
        <dbReference type="EMBL" id="GAA5072515.1"/>
    </source>
</evidence>
<reference evidence="2" key="1">
    <citation type="journal article" date="2019" name="Int. J. Syst. Evol. Microbiol.">
        <title>The Global Catalogue of Microorganisms (GCM) 10K type strain sequencing project: providing services to taxonomists for standard genome sequencing and annotation.</title>
        <authorList>
            <consortium name="The Broad Institute Genomics Platform"/>
            <consortium name="The Broad Institute Genome Sequencing Center for Infectious Disease"/>
            <person name="Wu L."/>
            <person name="Ma J."/>
        </authorList>
    </citation>
    <scope>NUCLEOTIDE SEQUENCE [LARGE SCALE GENOMIC DNA]</scope>
    <source>
        <strain evidence="2">JCM 18015</strain>
    </source>
</reference>
<organism evidence="1 2">
    <name type="scientific">[Roseibacterium] beibuensis</name>
    <dbReference type="NCBI Taxonomy" id="1193142"/>
    <lineage>
        <taxon>Bacteria</taxon>
        <taxon>Pseudomonadati</taxon>
        <taxon>Pseudomonadota</taxon>
        <taxon>Alphaproteobacteria</taxon>
        <taxon>Rhodobacterales</taxon>
        <taxon>Roseobacteraceae</taxon>
        <taxon>Roseicyclus</taxon>
    </lineage>
</organism>
<comment type="caution">
    <text evidence="1">The sequence shown here is derived from an EMBL/GenBank/DDBJ whole genome shotgun (WGS) entry which is preliminary data.</text>
</comment>
<dbReference type="EMBL" id="BAABHW010000002">
    <property type="protein sequence ID" value="GAA5072515.1"/>
    <property type="molecule type" value="Genomic_DNA"/>
</dbReference>
<dbReference type="RefSeq" id="WP_259550289.1">
    <property type="nucleotide sequence ID" value="NZ_BAABHW010000002.1"/>
</dbReference>
<protein>
    <submittedName>
        <fullName evidence="1">Uncharacterized protein</fullName>
    </submittedName>
</protein>
<accession>A0ABP9L7P8</accession>
<dbReference type="Proteomes" id="UP001499910">
    <property type="component" value="Unassembled WGS sequence"/>
</dbReference>
<name>A0ABP9L7P8_9RHOB</name>
<keyword evidence="2" id="KW-1185">Reference proteome</keyword>